<feature type="region of interest" description="Disordered" evidence="1">
    <location>
        <begin position="111"/>
        <end position="155"/>
    </location>
</feature>
<feature type="compositionally biased region" description="Polar residues" evidence="1">
    <location>
        <begin position="137"/>
        <end position="155"/>
    </location>
</feature>
<comment type="caution">
    <text evidence="2">The sequence shown here is derived from an EMBL/GenBank/DDBJ whole genome shotgun (WGS) entry which is preliminary data.</text>
</comment>
<evidence type="ECO:0000256" key="1">
    <source>
        <dbReference type="SAM" id="MobiDB-lite"/>
    </source>
</evidence>
<dbReference type="EMBL" id="JBJUIK010000008">
    <property type="protein sequence ID" value="KAL3521149.1"/>
    <property type="molecule type" value="Genomic_DNA"/>
</dbReference>
<dbReference type="AlphaFoldDB" id="A0ABD2ZPW6"/>
<protein>
    <submittedName>
        <fullName evidence="2">Uncharacterized protein</fullName>
    </submittedName>
</protein>
<gene>
    <name evidence="2" type="ORF">ACH5RR_019298</name>
</gene>
<feature type="region of interest" description="Disordered" evidence="1">
    <location>
        <begin position="1"/>
        <end position="93"/>
    </location>
</feature>
<name>A0ABD2ZPW6_9GENT</name>
<evidence type="ECO:0000313" key="3">
    <source>
        <dbReference type="Proteomes" id="UP001630127"/>
    </source>
</evidence>
<organism evidence="2 3">
    <name type="scientific">Cinchona calisaya</name>
    <dbReference type="NCBI Taxonomy" id="153742"/>
    <lineage>
        <taxon>Eukaryota</taxon>
        <taxon>Viridiplantae</taxon>
        <taxon>Streptophyta</taxon>
        <taxon>Embryophyta</taxon>
        <taxon>Tracheophyta</taxon>
        <taxon>Spermatophyta</taxon>
        <taxon>Magnoliopsida</taxon>
        <taxon>eudicotyledons</taxon>
        <taxon>Gunneridae</taxon>
        <taxon>Pentapetalae</taxon>
        <taxon>asterids</taxon>
        <taxon>lamiids</taxon>
        <taxon>Gentianales</taxon>
        <taxon>Rubiaceae</taxon>
        <taxon>Cinchonoideae</taxon>
        <taxon>Cinchoneae</taxon>
        <taxon>Cinchona</taxon>
    </lineage>
</organism>
<dbReference type="PANTHER" id="PTHR33738">
    <property type="entry name" value="EMB|CAB82975.1"/>
    <property type="match status" value="1"/>
</dbReference>
<dbReference type="PANTHER" id="PTHR33738:SF21">
    <property type="entry name" value="TPRXL"/>
    <property type="match status" value="1"/>
</dbReference>
<feature type="compositionally biased region" description="Polar residues" evidence="1">
    <location>
        <begin position="113"/>
        <end position="124"/>
    </location>
</feature>
<sequence length="155" mass="16986">MEKGKQVGSSSSSFIMDLFGPKETSKSSSPSTTGLFGSVFGPPSMGLGKDSSHSGIKQDYGSQYGNLRNGTSDYYMNQKSRSDSRDQSSIYQNETAEPCYFSSSIYYGGQEVYSPTDQSTNTQHIFKKDGEDDDPDGNNSTSASRGNWWQGSLYY</sequence>
<accession>A0ABD2ZPW6</accession>
<feature type="compositionally biased region" description="Polar residues" evidence="1">
    <location>
        <begin position="60"/>
        <end position="77"/>
    </location>
</feature>
<keyword evidence="3" id="KW-1185">Reference proteome</keyword>
<proteinExistence type="predicted"/>
<evidence type="ECO:0000313" key="2">
    <source>
        <dbReference type="EMBL" id="KAL3521149.1"/>
    </source>
</evidence>
<reference evidence="2 3" key="1">
    <citation type="submission" date="2024-11" db="EMBL/GenBank/DDBJ databases">
        <title>A near-complete genome assembly of Cinchona calisaya.</title>
        <authorList>
            <person name="Lian D.C."/>
            <person name="Zhao X.W."/>
            <person name="Wei L."/>
        </authorList>
    </citation>
    <scope>NUCLEOTIDE SEQUENCE [LARGE SCALE GENOMIC DNA]</scope>
    <source>
        <tissue evidence="2">Nenye</tissue>
    </source>
</reference>
<dbReference type="Proteomes" id="UP001630127">
    <property type="component" value="Unassembled WGS sequence"/>
</dbReference>